<dbReference type="GO" id="GO:0005737">
    <property type="term" value="C:cytoplasm"/>
    <property type="evidence" value="ECO:0007669"/>
    <property type="project" value="UniProtKB-SubCell"/>
</dbReference>
<evidence type="ECO:0000259" key="21">
    <source>
        <dbReference type="Pfam" id="PF24621"/>
    </source>
</evidence>
<feature type="binding site" evidence="19">
    <location>
        <position position="267"/>
    </location>
    <ligand>
        <name>Zn(2+)</name>
        <dbReference type="ChEBI" id="CHEBI:29105"/>
    </ligand>
</feature>
<feature type="binding site" evidence="19">
    <location>
        <begin position="131"/>
        <end position="132"/>
    </location>
    <ligand>
        <name>NAD(+)</name>
        <dbReference type="ChEBI" id="CHEBI:57540"/>
    </ligand>
</feature>
<keyword evidence="23" id="KW-1185">Reference proteome</keyword>
<feature type="binding site" evidence="19">
    <location>
        <position position="153"/>
    </location>
    <ligand>
        <name>NAD(+)</name>
        <dbReference type="ChEBI" id="CHEBI:57540"/>
    </ligand>
</feature>
<comment type="pathway">
    <text evidence="6 19">Metabolic intermediate biosynthesis; chorismate biosynthesis; chorismate from D-erythrose 4-phosphate and phosphoenolpyruvate: step 2/7.</text>
</comment>
<sequence>MPTVDLTLPHHRYDIVIEPGCLMQMGDLVRGAIPSATKAVLVTDEGVEPHHARPVAKAMEAQGVETIVAVIPVSEKKKNLGTVRTLYDIMLENKLERGHALVTLGGGICGDVAGFAAATYLRGIPFVQCPTSLLAMVDASVGGKTGVNVPQGKNLIGAFHQPSRVVIDPEVLTTLSERELRCGLAECLKHGVIRDASLFDWIVDNADPILSLDMPTLVELVRRNVEIKASVVMEDEKEAGVRAHLNFGHTFAHAIEATSQYGTKYKHGEAVSLGMVAATAFAVNRKLCPASLLDRVIAGCEAVGLPTSSDYLAPDIMLLKTMSMDKKVRGGKIRLVLPVQMGQIEIIGDATADEVIAAWDVVRK</sequence>
<dbReference type="GO" id="GO:0000166">
    <property type="term" value="F:nucleotide binding"/>
    <property type="evidence" value="ECO:0007669"/>
    <property type="project" value="UniProtKB-KW"/>
</dbReference>
<evidence type="ECO:0000256" key="16">
    <source>
        <dbReference type="ARBA" id="ARBA00023141"/>
    </source>
</evidence>
<keyword evidence="10 19" id="KW-0963">Cytoplasm</keyword>
<comment type="similarity">
    <text evidence="7 19">Belongs to the sugar phosphate cyclases superfamily. Dehydroquinate synthase family.</text>
</comment>
<dbReference type="UniPathway" id="UPA00053">
    <property type="reaction ID" value="UER00085"/>
</dbReference>
<dbReference type="Gene3D" id="3.40.50.1970">
    <property type="match status" value="1"/>
</dbReference>
<dbReference type="GO" id="GO:0009423">
    <property type="term" value="P:chorismate biosynthetic process"/>
    <property type="evidence" value="ECO:0007669"/>
    <property type="project" value="UniProtKB-UniRule"/>
</dbReference>
<evidence type="ECO:0000256" key="13">
    <source>
        <dbReference type="ARBA" id="ARBA00022741"/>
    </source>
</evidence>
<feature type="domain" description="3-dehydroquinate synthase N-terminal" evidence="20">
    <location>
        <begin position="70"/>
        <end position="181"/>
    </location>
</feature>
<keyword evidence="11 19" id="KW-0028">Amino-acid biosynthesis</keyword>
<dbReference type="InterPro" id="IPR016037">
    <property type="entry name" value="DHQ_synth_AroB"/>
</dbReference>
<evidence type="ECO:0000256" key="2">
    <source>
        <dbReference type="ARBA" id="ARBA00001911"/>
    </source>
</evidence>
<comment type="catalytic activity">
    <reaction evidence="1 19">
        <text>7-phospho-2-dehydro-3-deoxy-D-arabino-heptonate = 3-dehydroquinate + phosphate</text>
        <dbReference type="Rhea" id="RHEA:21968"/>
        <dbReference type="ChEBI" id="CHEBI:32364"/>
        <dbReference type="ChEBI" id="CHEBI:43474"/>
        <dbReference type="ChEBI" id="CHEBI:58394"/>
        <dbReference type="EC" id="4.2.3.4"/>
    </reaction>
</comment>
<dbReference type="PANTHER" id="PTHR43622:SF7">
    <property type="entry name" value="3-DEHYDROQUINATE SYNTHASE, CHLOROPLASTIC"/>
    <property type="match status" value="1"/>
</dbReference>
<evidence type="ECO:0000256" key="12">
    <source>
        <dbReference type="ARBA" id="ARBA00022723"/>
    </source>
</evidence>
<evidence type="ECO:0000256" key="6">
    <source>
        <dbReference type="ARBA" id="ARBA00004661"/>
    </source>
</evidence>
<keyword evidence="16 19" id="KW-0057">Aromatic amino acid biosynthesis</keyword>
<evidence type="ECO:0000256" key="7">
    <source>
        <dbReference type="ARBA" id="ARBA00005412"/>
    </source>
</evidence>
<comment type="subcellular location">
    <subcellularLocation>
        <location evidence="5 19">Cytoplasm</location>
    </subcellularLocation>
</comment>
<evidence type="ECO:0000256" key="5">
    <source>
        <dbReference type="ARBA" id="ARBA00004496"/>
    </source>
</evidence>
<dbReference type="EC" id="4.2.3.4" evidence="8 19"/>
<feature type="domain" description="3-dehydroquinate synthase C-terminal" evidence="21">
    <location>
        <begin position="183"/>
        <end position="328"/>
    </location>
</feature>
<dbReference type="EMBL" id="JACHGY010000001">
    <property type="protein sequence ID" value="MBB6430625.1"/>
    <property type="molecule type" value="Genomic_DNA"/>
</dbReference>
<dbReference type="GO" id="GO:0008652">
    <property type="term" value="P:amino acid biosynthetic process"/>
    <property type="evidence" value="ECO:0007669"/>
    <property type="project" value="UniProtKB-KW"/>
</dbReference>
<evidence type="ECO:0000256" key="17">
    <source>
        <dbReference type="ARBA" id="ARBA00023239"/>
    </source>
</evidence>
<evidence type="ECO:0000256" key="19">
    <source>
        <dbReference type="HAMAP-Rule" id="MF_00110"/>
    </source>
</evidence>
<evidence type="ECO:0000256" key="18">
    <source>
        <dbReference type="ARBA" id="ARBA00023285"/>
    </source>
</evidence>
<feature type="binding site" evidence="19">
    <location>
        <position position="144"/>
    </location>
    <ligand>
        <name>NAD(+)</name>
        <dbReference type="ChEBI" id="CHEBI:57540"/>
    </ligand>
</feature>
<dbReference type="AlphaFoldDB" id="A0A7X0H7B6"/>
<comment type="function">
    <text evidence="4 19">Catalyzes the conversion of 3-deoxy-D-arabino-heptulosonate 7-phosphate (DAHP) to dehydroquinate (DHQ).</text>
</comment>
<evidence type="ECO:0000256" key="11">
    <source>
        <dbReference type="ARBA" id="ARBA00022605"/>
    </source>
</evidence>
<dbReference type="PIRSF" id="PIRSF001455">
    <property type="entry name" value="DHQ_synth"/>
    <property type="match status" value="1"/>
</dbReference>
<gene>
    <name evidence="19" type="primary">aroB</name>
    <name evidence="22" type="ORF">HNQ40_002431</name>
</gene>
<evidence type="ECO:0000259" key="20">
    <source>
        <dbReference type="Pfam" id="PF01761"/>
    </source>
</evidence>
<dbReference type="FunFam" id="3.40.50.1970:FF:000007">
    <property type="entry name" value="Pentafunctional AROM polypeptide"/>
    <property type="match status" value="1"/>
</dbReference>
<name>A0A7X0H7B6_9BACT</name>
<protein>
    <recommendedName>
        <fullName evidence="9 19">3-dehydroquinate synthase</fullName>
        <shortName evidence="19">DHQS</shortName>
        <ecNumber evidence="8 19">4.2.3.4</ecNumber>
    </recommendedName>
</protein>
<dbReference type="InterPro" id="IPR050071">
    <property type="entry name" value="Dehydroquinate_synthase"/>
</dbReference>
<evidence type="ECO:0000256" key="3">
    <source>
        <dbReference type="ARBA" id="ARBA00001947"/>
    </source>
</evidence>
<keyword evidence="12 19" id="KW-0479">Metal-binding</keyword>
<feature type="binding site" evidence="19">
    <location>
        <position position="249"/>
    </location>
    <ligand>
        <name>Zn(2+)</name>
        <dbReference type="ChEBI" id="CHEBI:29105"/>
    </ligand>
</feature>
<comment type="caution">
    <text evidence="22">The sequence shown here is derived from an EMBL/GenBank/DDBJ whole genome shotgun (WGS) entry which is preliminary data.</text>
</comment>
<evidence type="ECO:0000313" key="23">
    <source>
        <dbReference type="Proteomes" id="UP000541810"/>
    </source>
</evidence>
<dbReference type="RefSeq" id="WP_184678127.1">
    <property type="nucleotide sequence ID" value="NZ_JACHGY010000001.1"/>
</dbReference>
<reference evidence="22 23" key="1">
    <citation type="submission" date="2020-08" db="EMBL/GenBank/DDBJ databases">
        <title>Genomic Encyclopedia of Type Strains, Phase IV (KMG-IV): sequencing the most valuable type-strain genomes for metagenomic binning, comparative biology and taxonomic classification.</title>
        <authorList>
            <person name="Goeker M."/>
        </authorList>
    </citation>
    <scope>NUCLEOTIDE SEQUENCE [LARGE SCALE GENOMIC DNA]</scope>
    <source>
        <strain evidence="22 23">DSM 103725</strain>
    </source>
</reference>
<accession>A0A7X0H7B6</accession>
<dbReference type="InterPro" id="IPR030963">
    <property type="entry name" value="DHQ_synth_fam"/>
</dbReference>
<dbReference type="GO" id="GO:0046872">
    <property type="term" value="F:metal ion binding"/>
    <property type="evidence" value="ECO:0007669"/>
    <property type="project" value="UniProtKB-KW"/>
</dbReference>
<evidence type="ECO:0000313" key="22">
    <source>
        <dbReference type="EMBL" id="MBB6430625.1"/>
    </source>
</evidence>
<comment type="cofactor">
    <cofactor evidence="2 19">
        <name>NAD(+)</name>
        <dbReference type="ChEBI" id="CHEBI:57540"/>
    </cofactor>
</comment>
<evidence type="ECO:0000256" key="9">
    <source>
        <dbReference type="ARBA" id="ARBA00017684"/>
    </source>
</evidence>
<dbReference type="Gene3D" id="1.20.1090.10">
    <property type="entry name" value="Dehydroquinate synthase-like - alpha domain"/>
    <property type="match status" value="1"/>
</dbReference>
<dbReference type="NCBIfam" id="TIGR01357">
    <property type="entry name" value="aroB"/>
    <property type="match status" value="1"/>
</dbReference>
<keyword evidence="18 19" id="KW-0170">Cobalt</keyword>
<dbReference type="HAMAP" id="MF_00110">
    <property type="entry name" value="DHQ_synthase"/>
    <property type="match status" value="1"/>
</dbReference>
<evidence type="ECO:0000256" key="8">
    <source>
        <dbReference type="ARBA" id="ARBA00013031"/>
    </source>
</evidence>
<feature type="binding site" evidence="19">
    <location>
        <position position="186"/>
    </location>
    <ligand>
        <name>Zn(2+)</name>
        <dbReference type="ChEBI" id="CHEBI:29105"/>
    </ligand>
</feature>
<dbReference type="Proteomes" id="UP000541810">
    <property type="component" value="Unassembled WGS sequence"/>
</dbReference>
<dbReference type="PANTHER" id="PTHR43622">
    <property type="entry name" value="3-DEHYDROQUINATE SYNTHASE"/>
    <property type="match status" value="1"/>
</dbReference>
<dbReference type="InterPro" id="IPR030960">
    <property type="entry name" value="DHQS/DOIS_N"/>
</dbReference>
<proteinExistence type="inferred from homology"/>
<comment type="caution">
    <text evidence="19">Lacks conserved residue(s) required for the propagation of feature annotation.</text>
</comment>
<comment type="cofactor">
    <cofactor evidence="19">
        <name>Co(2+)</name>
        <dbReference type="ChEBI" id="CHEBI:48828"/>
    </cofactor>
    <cofactor evidence="19">
        <name>Zn(2+)</name>
        <dbReference type="ChEBI" id="CHEBI:29105"/>
    </cofactor>
    <text evidence="19">Binds 1 divalent metal cation per subunit. Can use either Co(2+) or Zn(2+).</text>
</comment>
<evidence type="ECO:0000256" key="15">
    <source>
        <dbReference type="ARBA" id="ARBA00023027"/>
    </source>
</evidence>
<keyword evidence="15 19" id="KW-0520">NAD</keyword>
<dbReference type="Pfam" id="PF24621">
    <property type="entry name" value="DHQS_C"/>
    <property type="match status" value="1"/>
</dbReference>
<dbReference type="GO" id="GO:0003856">
    <property type="term" value="F:3-dehydroquinate synthase activity"/>
    <property type="evidence" value="ECO:0007669"/>
    <property type="project" value="UniProtKB-UniRule"/>
</dbReference>
<dbReference type="CDD" id="cd08195">
    <property type="entry name" value="DHQS"/>
    <property type="match status" value="1"/>
</dbReference>
<keyword evidence="17 19" id="KW-0456">Lyase</keyword>
<dbReference type="SUPFAM" id="SSF56796">
    <property type="entry name" value="Dehydroquinate synthase-like"/>
    <property type="match status" value="1"/>
</dbReference>
<dbReference type="Pfam" id="PF01761">
    <property type="entry name" value="DHQ_synthase"/>
    <property type="match status" value="1"/>
</dbReference>
<evidence type="ECO:0000256" key="4">
    <source>
        <dbReference type="ARBA" id="ARBA00003485"/>
    </source>
</evidence>
<dbReference type="GO" id="GO:0009073">
    <property type="term" value="P:aromatic amino acid family biosynthetic process"/>
    <property type="evidence" value="ECO:0007669"/>
    <property type="project" value="UniProtKB-KW"/>
</dbReference>
<evidence type="ECO:0000256" key="1">
    <source>
        <dbReference type="ARBA" id="ARBA00001393"/>
    </source>
</evidence>
<evidence type="ECO:0000256" key="14">
    <source>
        <dbReference type="ARBA" id="ARBA00022833"/>
    </source>
</evidence>
<organism evidence="22 23">
    <name type="scientific">Algisphaera agarilytica</name>
    <dbReference type="NCBI Taxonomy" id="1385975"/>
    <lineage>
        <taxon>Bacteria</taxon>
        <taxon>Pseudomonadati</taxon>
        <taxon>Planctomycetota</taxon>
        <taxon>Phycisphaerae</taxon>
        <taxon>Phycisphaerales</taxon>
        <taxon>Phycisphaeraceae</taxon>
        <taxon>Algisphaera</taxon>
    </lineage>
</organism>
<keyword evidence="13 19" id="KW-0547">Nucleotide-binding</keyword>
<comment type="cofactor">
    <cofactor evidence="3">
        <name>Zn(2+)</name>
        <dbReference type="ChEBI" id="CHEBI:29105"/>
    </cofactor>
</comment>
<dbReference type="InterPro" id="IPR056179">
    <property type="entry name" value="DHQS_C"/>
</dbReference>
<evidence type="ECO:0000256" key="10">
    <source>
        <dbReference type="ARBA" id="ARBA00022490"/>
    </source>
</evidence>
<keyword evidence="14 19" id="KW-0862">Zinc</keyword>